<comment type="subcellular location">
    <subcellularLocation>
        <location evidence="2">Nucleus</location>
    </subcellularLocation>
</comment>
<dbReference type="SMART" id="SM00355">
    <property type="entry name" value="ZnF_C2H2"/>
    <property type="match status" value="7"/>
</dbReference>
<dbReference type="SUPFAM" id="SSF47353">
    <property type="entry name" value="Retrovirus capsid dimerization domain-like"/>
    <property type="match status" value="1"/>
</dbReference>
<dbReference type="GO" id="GO:0005634">
    <property type="term" value="C:nucleus"/>
    <property type="evidence" value="ECO:0007669"/>
    <property type="project" value="UniProtKB-SubCell"/>
</dbReference>
<dbReference type="InterPro" id="IPR038269">
    <property type="entry name" value="SCAN_sf"/>
</dbReference>
<dbReference type="GO" id="GO:0000981">
    <property type="term" value="F:DNA-binding transcription factor activity, RNA polymerase II-specific"/>
    <property type="evidence" value="ECO:0007669"/>
    <property type="project" value="TreeGrafter"/>
</dbReference>
<dbReference type="KEGG" id="pbi:103056685"/>
<feature type="domain" description="C2H2-type" evidence="15">
    <location>
        <begin position="341"/>
        <end position="368"/>
    </location>
</feature>
<dbReference type="GeneID" id="103056685"/>
<dbReference type="Proteomes" id="UP000695026">
    <property type="component" value="Unplaced"/>
</dbReference>
<dbReference type="GO" id="GO:0000978">
    <property type="term" value="F:RNA polymerase II cis-regulatory region sequence-specific DNA binding"/>
    <property type="evidence" value="ECO:0007669"/>
    <property type="project" value="TreeGrafter"/>
</dbReference>
<dbReference type="Pfam" id="PF02023">
    <property type="entry name" value="SCAN"/>
    <property type="match status" value="1"/>
</dbReference>
<feature type="domain" description="C2H2-type" evidence="15">
    <location>
        <begin position="397"/>
        <end position="424"/>
    </location>
</feature>
<comment type="similarity">
    <text evidence="3">Belongs to the krueppel C2H2-type zinc-finger protein family.</text>
</comment>
<dbReference type="RefSeq" id="XP_007444820.1">
    <property type="nucleotide sequence ID" value="XM_007444758.2"/>
</dbReference>
<reference evidence="18" key="1">
    <citation type="submission" date="2025-08" db="UniProtKB">
        <authorList>
            <consortium name="RefSeq"/>
        </authorList>
    </citation>
    <scope>IDENTIFICATION</scope>
    <source>
        <tissue evidence="18">Liver</tissue>
    </source>
</reference>
<name>A0A9F2RF36_PYTBI</name>
<evidence type="ECO:0000313" key="18">
    <source>
        <dbReference type="RefSeq" id="XP_007444820.1"/>
    </source>
</evidence>
<protein>
    <submittedName>
        <fullName evidence="18">Zinc finger protein 24-like</fullName>
    </submittedName>
</protein>
<feature type="domain" description="C2H2-type" evidence="15">
    <location>
        <begin position="369"/>
        <end position="396"/>
    </location>
</feature>
<keyword evidence="6" id="KW-0677">Repeat</keyword>
<comment type="function">
    <text evidence="1">May be involved in transcriptional regulation.</text>
</comment>
<dbReference type="FunFam" id="3.30.160.60:FF:002343">
    <property type="entry name" value="Zinc finger protein 33A"/>
    <property type="match status" value="2"/>
</dbReference>
<evidence type="ECO:0000256" key="10">
    <source>
        <dbReference type="ARBA" id="ARBA00023015"/>
    </source>
</evidence>
<evidence type="ECO:0000313" key="17">
    <source>
        <dbReference type="Proteomes" id="UP000695026"/>
    </source>
</evidence>
<dbReference type="PANTHER" id="PTHR23226:SF416">
    <property type="entry name" value="FI01424P"/>
    <property type="match status" value="1"/>
</dbReference>
<keyword evidence="5" id="KW-0479">Metal-binding</keyword>
<evidence type="ECO:0000256" key="14">
    <source>
        <dbReference type="PROSITE-ProRule" id="PRU00042"/>
    </source>
</evidence>
<dbReference type="FunFam" id="3.30.160.60:FF:000060">
    <property type="entry name" value="zinc finger protein 436"/>
    <property type="match status" value="1"/>
</dbReference>
<evidence type="ECO:0000256" key="2">
    <source>
        <dbReference type="ARBA" id="ARBA00004123"/>
    </source>
</evidence>
<evidence type="ECO:0000256" key="6">
    <source>
        <dbReference type="ARBA" id="ARBA00022737"/>
    </source>
</evidence>
<feature type="domain" description="SCAN box" evidence="16">
    <location>
        <begin position="130"/>
        <end position="207"/>
    </location>
</feature>
<evidence type="ECO:0000256" key="1">
    <source>
        <dbReference type="ARBA" id="ARBA00003767"/>
    </source>
</evidence>
<evidence type="ECO:0000256" key="4">
    <source>
        <dbReference type="ARBA" id="ARBA00022499"/>
    </source>
</evidence>
<dbReference type="PROSITE" id="PS00028">
    <property type="entry name" value="ZINC_FINGER_C2H2_1"/>
    <property type="match status" value="7"/>
</dbReference>
<keyword evidence="8" id="KW-0862">Zinc</keyword>
<keyword evidence="4" id="KW-1017">Isopeptide bond</keyword>
<dbReference type="FunFam" id="3.30.160.60:FF:000688">
    <property type="entry name" value="zinc finger protein 197 isoform X1"/>
    <property type="match status" value="1"/>
</dbReference>
<keyword evidence="17" id="KW-1185">Reference proteome</keyword>
<evidence type="ECO:0000259" key="16">
    <source>
        <dbReference type="PROSITE" id="PS50804"/>
    </source>
</evidence>
<dbReference type="SUPFAM" id="SSF57667">
    <property type="entry name" value="beta-beta-alpha zinc fingers"/>
    <property type="match status" value="4"/>
</dbReference>
<evidence type="ECO:0000256" key="7">
    <source>
        <dbReference type="ARBA" id="ARBA00022771"/>
    </source>
</evidence>
<proteinExistence type="inferred from homology"/>
<dbReference type="OMA" id="HEPKEMH"/>
<dbReference type="InterPro" id="IPR036236">
    <property type="entry name" value="Znf_C2H2_sf"/>
</dbReference>
<feature type="domain" description="C2H2-type" evidence="15">
    <location>
        <begin position="453"/>
        <end position="480"/>
    </location>
</feature>
<evidence type="ECO:0000256" key="9">
    <source>
        <dbReference type="ARBA" id="ARBA00022843"/>
    </source>
</evidence>
<keyword evidence="9" id="KW-0832">Ubl conjugation</keyword>
<evidence type="ECO:0000256" key="12">
    <source>
        <dbReference type="ARBA" id="ARBA00023163"/>
    </source>
</evidence>
<evidence type="ECO:0000256" key="8">
    <source>
        <dbReference type="ARBA" id="ARBA00022833"/>
    </source>
</evidence>
<dbReference type="SMART" id="SM00431">
    <property type="entry name" value="SCAN"/>
    <property type="match status" value="1"/>
</dbReference>
<keyword evidence="7 14" id="KW-0863">Zinc-finger</keyword>
<dbReference type="PROSITE" id="PS50804">
    <property type="entry name" value="SCAN_BOX"/>
    <property type="match status" value="1"/>
</dbReference>
<dbReference type="InterPro" id="IPR013087">
    <property type="entry name" value="Znf_C2H2_type"/>
</dbReference>
<dbReference type="FunFam" id="3.30.160.60:FF:001630">
    <property type="entry name" value="Zinc finger protein 888"/>
    <property type="match status" value="1"/>
</dbReference>
<dbReference type="PROSITE" id="PS50157">
    <property type="entry name" value="ZINC_FINGER_C2H2_2"/>
    <property type="match status" value="7"/>
</dbReference>
<evidence type="ECO:0000259" key="15">
    <source>
        <dbReference type="PROSITE" id="PS50157"/>
    </source>
</evidence>
<dbReference type="FunFam" id="3.30.160.60:FF:000247">
    <property type="entry name" value="Zinc finger protein 236"/>
    <property type="match status" value="1"/>
</dbReference>
<keyword evidence="11" id="KW-0238">DNA-binding</keyword>
<dbReference type="OrthoDB" id="40579at2759"/>
<dbReference type="Gene3D" id="1.10.4020.10">
    <property type="entry name" value="DNA breaking-rejoining enzymes"/>
    <property type="match status" value="1"/>
</dbReference>
<accession>A0A9F2RF36</accession>
<feature type="domain" description="C2H2-type" evidence="15">
    <location>
        <begin position="481"/>
        <end position="508"/>
    </location>
</feature>
<evidence type="ECO:0000256" key="5">
    <source>
        <dbReference type="ARBA" id="ARBA00022723"/>
    </source>
</evidence>
<dbReference type="GO" id="GO:0008270">
    <property type="term" value="F:zinc ion binding"/>
    <property type="evidence" value="ECO:0007669"/>
    <property type="project" value="UniProtKB-KW"/>
</dbReference>
<feature type="domain" description="C2H2-type" evidence="15">
    <location>
        <begin position="425"/>
        <end position="452"/>
    </location>
</feature>
<feature type="domain" description="C2H2-type" evidence="15">
    <location>
        <begin position="509"/>
        <end position="536"/>
    </location>
</feature>
<dbReference type="Gene3D" id="3.30.160.60">
    <property type="entry name" value="Classic Zinc Finger"/>
    <property type="match status" value="7"/>
</dbReference>
<evidence type="ECO:0000256" key="3">
    <source>
        <dbReference type="ARBA" id="ARBA00006991"/>
    </source>
</evidence>
<evidence type="ECO:0000256" key="13">
    <source>
        <dbReference type="ARBA" id="ARBA00023242"/>
    </source>
</evidence>
<keyword evidence="10" id="KW-0805">Transcription regulation</keyword>
<dbReference type="AlphaFoldDB" id="A0A9F2RF36"/>
<organism evidence="17 18">
    <name type="scientific">Python bivittatus</name>
    <name type="common">Burmese python</name>
    <name type="synonym">Python molurus bivittatus</name>
    <dbReference type="NCBI Taxonomy" id="176946"/>
    <lineage>
        <taxon>Eukaryota</taxon>
        <taxon>Metazoa</taxon>
        <taxon>Chordata</taxon>
        <taxon>Craniata</taxon>
        <taxon>Vertebrata</taxon>
        <taxon>Euteleostomi</taxon>
        <taxon>Lepidosauria</taxon>
        <taxon>Squamata</taxon>
        <taxon>Bifurcata</taxon>
        <taxon>Unidentata</taxon>
        <taxon>Episquamata</taxon>
        <taxon>Toxicofera</taxon>
        <taxon>Serpentes</taxon>
        <taxon>Henophidia</taxon>
        <taxon>Pythonidae</taxon>
        <taxon>Python</taxon>
    </lineage>
</organism>
<gene>
    <name evidence="18" type="primary">LOC103056685</name>
</gene>
<dbReference type="InterPro" id="IPR003309">
    <property type="entry name" value="SCAN_dom"/>
</dbReference>
<keyword evidence="12" id="KW-0804">Transcription</keyword>
<keyword evidence="13" id="KW-0539">Nucleus</keyword>
<dbReference type="PANTHER" id="PTHR23226">
    <property type="entry name" value="ZINC FINGER AND SCAN DOMAIN-CONTAINING"/>
    <property type="match status" value="1"/>
</dbReference>
<sequence length="537" mass="61150">MKTGMREPVEPGAQDIQVVHVGEPLGRVTPIRIKQEPEAGWEAEEKGELRVACSQSGGEHLLFTGPFASFEGMTGTCKWLAGESGVWPVSALAVDGHQPSLRSNNAGVRQDCGRGTTALLRWETDGVETQQRFPEARGLREVYCELRALCHRWLKPERRSKEQIVELVILEQFLAVLPQELQGWVREWDPESCAHVIGLVEDFLHRQQEAEQREQQDLRPFVEAVVNSPEGEQDPAEAWEGALFKEIKQEWKRDAGSLGVGTPCEEKDGLQRLWGPAQTCRKFPGEAAGHLMLSCKNFAESCVSKRLQEQPPMMIWGEAPVPGKAARSLEEAGCHSRTIKHLCPECGQNFQHKSTLIRHQKMHSGEKPHVCLECGKTFRRRDKLIRHQRIHTGQKPHACPECGKSFRERGKLISHQRIHMGEKPFACPACEKTYRWKEEFVKHLRVHAGERPCRCLHCGKSFISQSHLVSHHRSHAGEKLYECPECQRGFCSKESLNKHQHVHLGEKSYECQDCGKRYQYISNFVKHQQIHVSERIL</sequence>
<dbReference type="Pfam" id="PF00096">
    <property type="entry name" value="zf-C2H2"/>
    <property type="match status" value="6"/>
</dbReference>
<evidence type="ECO:0000256" key="11">
    <source>
        <dbReference type="ARBA" id="ARBA00023125"/>
    </source>
</evidence>
<dbReference type="FunFam" id="3.30.160.60:FF:000100">
    <property type="entry name" value="Zinc finger 45-like"/>
    <property type="match status" value="1"/>
</dbReference>